<feature type="transmembrane region" description="Helical" evidence="5">
    <location>
        <begin position="103"/>
        <end position="121"/>
    </location>
</feature>
<feature type="transmembrane region" description="Helical" evidence="5">
    <location>
        <begin position="32"/>
        <end position="53"/>
    </location>
</feature>
<comment type="caution">
    <text evidence="6">The sequence shown here is derived from an EMBL/GenBank/DDBJ whole genome shotgun (WGS) entry which is preliminary data.</text>
</comment>
<evidence type="ECO:0000313" key="6">
    <source>
        <dbReference type="EMBL" id="MDM7885553.1"/>
    </source>
</evidence>
<feature type="transmembrane region" description="Helical" evidence="5">
    <location>
        <begin position="7"/>
        <end position="26"/>
    </location>
</feature>
<dbReference type="Proteomes" id="UP001237823">
    <property type="component" value="Unassembled WGS sequence"/>
</dbReference>
<dbReference type="RefSeq" id="WP_289458990.1">
    <property type="nucleotide sequence ID" value="NZ_JAUCML010000006.1"/>
</dbReference>
<dbReference type="InterPro" id="IPR035906">
    <property type="entry name" value="MetI-like_sf"/>
</dbReference>
<keyword evidence="7" id="KW-1185">Reference proteome</keyword>
<sequence>MPTWTAGLVMAVAFAVAWFGTTFLTIPETSLGARALTSAFVGALYGVGMGSWFGRNRRRYGAAARRPGFARAVRRGVLPPDADVDEWRRALTHHRRQYRPLRWAAPLFYLPMTALAVWLAVTGQPAFWVGAVFSVGVGVATAVTTPRVLRNTEVMLAELDRREHEVAGASGRG</sequence>
<evidence type="ECO:0000256" key="4">
    <source>
        <dbReference type="ARBA" id="ARBA00023136"/>
    </source>
</evidence>
<reference evidence="6 7" key="1">
    <citation type="submission" date="2023-06" db="EMBL/GenBank/DDBJ databases">
        <authorList>
            <person name="Feng G."/>
            <person name="Li J."/>
            <person name="Zhu H."/>
        </authorList>
    </citation>
    <scope>NUCLEOTIDE SEQUENCE [LARGE SCALE GENOMIC DNA]</scope>
    <source>
        <strain evidence="6 7">RHCKG23</strain>
    </source>
</reference>
<gene>
    <name evidence="6" type="ORF">QUG92_10585</name>
</gene>
<keyword evidence="3 5" id="KW-1133">Transmembrane helix</keyword>
<keyword evidence="4 5" id="KW-0472">Membrane</keyword>
<organism evidence="6 7">
    <name type="scientific">Curtobacterium citri</name>
    <dbReference type="NCBI Taxonomy" id="3055139"/>
    <lineage>
        <taxon>Bacteria</taxon>
        <taxon>Bacillati</taxon>
        <taxon>Actinomycetota</taxon>
        <taxon>Actinomycetes</taxon>
        <taxon>Micrococcales</taxon>
        <taxon>Microbacteriaceae</taxon>
        <taxon>Curtobacterium</taxon>
    </lineage>
</organism>
<evidence type="ECO:0000256" key="2">
    <source>
        <dbReference type="ARBA" id="ARBA00022692"/>
    </source>
</evidence>
<name>A0ABT7T7K5_9MICO</name>
<accession>A0ABT7T7K5</accession>
<protein>
    <submittedName>
        <fullName evidence="6">Uncharacterized protein</fullName>
    </submittedName>
</protein>
<evidence type="ECO:0000256" key="1">
    <source>
        <dbReference type="ARBA" id="ARBA00004141"/>
    </source>
</evidence>
<dbReference type="Gene3D" id="1.10.3720.10">
    <property type="entry name" value="MetI-like"/>
    <property type="match status" value="1"/>
</dbReference>
<evidence type="ECO:0000256" key="5">
    <source>
        <dbReference type="SAM" id="Phobius"/>
    </source>
</evidence>
<proteinExistence type="predicted"/>
<keyword evidence="2 5" id="KW-0812">Transmembrane</keyword>
<evidence type="ECO:0000313" key="7">
    <source>
        <dbReference type="Proteomes" id="UP001237823"/>
    </source>
</evidence>
<feature type="transmembrane region" description="Helical" evidence="5">
    <location>
        <begin position="127"/>
        <end position="149"/>
    </location>
</feature>
<evidence type="ECO:0000256" key="3">
    <source>
        <dbReference type="ARBA" id="ARBA00022989"/>
    </source>
</evidence>
<comment type="subcellular location">
    <subcellularLocation>
        <location evidence="1">Membrane</location>
        <topology evidence="1">Multi-pass membrane protein</topology>
    </subcellularLocation>
</comment>
<dbReference type="EMBL" id="JAUCML010000006">
    <property type="protein sequence ID" value="MDM7885553.1"/>
    <property type="molecule type" value="Genomic_DNA"/>
</dbReference>